<organism evidence="11 12">
    <name type="scientific">Desulfobacula phenolica</name>
    <dbReference type="NCBI Taxonomy" id="90732"/>
    <lineage>
        <taxon>Bacteria</taxon>
        <taxon>Pseudomonadati</taxon>
        <taxon>Thermodesulfobacteriota</taxon>
        <taxon>Desulfobacteria</taxon>
        <taxon>Desulfobacterales</taxon>
        <taxon>Desulfobacteraceae</taxon>
        <taxon>Desulfobacula</taxon>
    </lineage>
</organism>
<keyword evidence="3" id="KW-0249">Electron transport</keyword>
<name>A0A1H2JKB0_9BACT</name>
<gene>
    <name evidence="11" type="ORF">SAMN04487931_11346</name>
</gene>
<evidence type="ECO:0000313" key="11">
    <source>
        <dbReference type="EMBL" id="SDU56880.1"/>
    </source>
</evidence>
<dbReference type="Proteomes" id="UP000199608">
    <property type="component" value="Unassembled WGS sequence"/>
</dbReference>
<dbReference type="PIRSF" id="PIRSF000077">
    <property type="entry name" value="Thioredoxin"/>
    <property type="match status" value="1"/>
</dbReference>
<keyword evidence="4 9" id="KW-1015">Disulfide bond</keyword>
<evidence type="ECO:0000259" key="10">
    <source>
        <dbReference type="PROSITE" id="PS51352"/>
    </source>
</evidence>
<dbReference type="InterPro" id="IPR005746">
    <property type="entry name" value="Thioredoxin"/>
</dbReference>
<sequence>MTQNIIEIEDDEFEEKVLKSDKPVMVDFWAPWCGPCKAIAPTVDALEKEYGDKMTFLKVNVDENPISPSKYGVQAIPTLIFFKNGEIADQITGMVAKEKLEETLKGVL</sequence>
<dbReference type="NCBIfam" id="TIGR01068">
    <property type="entry name" value="thioredoxin"/>
    <property type="match status" value="1"/>
</dbReference>
<feature type="site" description="Contributes to redox potential value" evidence="8">
    <location>
        <position position="35"/>
    </location>
</feature>
<dbReference type="Gene3D" id="3.40.30.10">
    <property type="entry name" value="Glutaredoxin"/>
    <property type="match status" value="1"/>
</dbReference>
<reference evidence="12" key="1">
    <citation type="submission" date="2016-10" db="EMBL/GenBank/DDBJ databases">
        <authorList>
            <person name="Varghese N."/>
            <person name="Submissions S."/>
        </authorList>
    </citation>
    <scope>NUCLEOTIDE SEQUENCE [LARGE SCALE GENOMIC DNA]</scope>
    <source>
        <strain evidence="12">DSM 3384</strain>
    </source>
</reference>
<protein>
    <recommendedName>
        <fullName evidence="6 7">Thioredoxin</fullName>
    </recommendedName>
</protein>
<dbReference type="SUPFAM" id="SSF52833">
    <property type="entry name" value="Thioredoxin-like"/>
    <property type="match status" value="1"/>
</dbReference>
<accession>A0A1H2JKB0</accession>
<dbReference type="CDD" id="cd02947">
    <property type="entry name" value="TRX_family"/>
    <property type="match status" value="1"/>
</dbReference>
<evidence type="ECO:0000256" key="1">
    <source>
        <dbReference type="ARBA" id="ARBA00008987"/>
    </source>
</evidence>
<dbReference type="EMBL" id="FNLL01000013">
    <property type="protein sequence ID" value="SDU56880.1"/>
    <property type="molecule type" value="Genomic_DNA"/>
</dbReference>
<dbReference type="PROSITE" id="PS00194">
    <property type="entry name" value="THIOREDOXIN_1"/>
    <property type="match status" value="1"/>
</dbReference>
<dbReference type="InterPro" id="IPR013766">
    <property type="entry name" value="Thioredoxin_domain"/>
</dbReference>
<evidence type="ECO:0000256" key="4">
    <source>
        <dbReference type="ARBA" id="ARBA00023157"/>
    </source>
</evidence>
<dbReference type="AlphaFoldDB" id="A0A1H2JKB0"/>
<evidence type="ECO:0000256" key="9">
    <source>
        <dbReference type="PIRSR" id="PIRSR000077-4"/>
    </source>
</evidence>
<dbReference type="PROSITE" id="PS51352">
    <property type="entry name" value="THIOREDOXIN_2"/>
    <property type="match status" value="1"/>
</dbReference>
<dbReference type="InterPro" id="IPR017937">
    <property type="entry name" value="Thioredoxin_CS"/>
</dbReference>
<dbReference type="FunFam" id="3.40.30.10:FF:000001">
    <property type="entry name" value="Thioredoxin"/>
    <property type="match status" value="1"/>
</dbReference>
<proteinExistence type="inferred from homology"/>
<dbReference type="InterPro" id="IPR036249">
    <property type="entry name" value="Thioredoxin-like_sf"/>
</dbReference>
<feature type="active site" description="Nucleophile" evidence="8">
    <location>
        <position position="33"/>
    </location>
</feature>
<feature type="site" description="Contributes to redox potential value" evidence="8">
    <location>
        <position position="34"/>
    </location>
</feature>
<dbReference type="PANTHER" id="PTHR45663">
    <property type="entry name" value="GEO12009P1"/>
    <property type="match status" value="1"/>
</dbReference>
<dbReference type="RefSeq" id="WP_014955593.1">
    <property type="nucleotide sequence ID" value="NZ_FNLL01000013.1"/>
</dbReference>
<evidence type="ECO:0000256" key="3">
    <source>
        <dbReference type="ARBA" id="ARBA00022982"/>
    </source>
</evidence>
<evidence type="ECO:0000256" key="8">
    <source>
        <dbReference type="PIRSR" id="PIRSR000077-1"/>
    </source>
</evidence>
<feature type="disulfide bond" description="Redox-active" evidence="9">
    <location>
        <begin position="33"/>
        <end position="36"/>
    </location>
</feature>
<feature type="active site" description="Nucleophile" evidence="8">
    <location>
        <position position="36"/>
    </location>
</feature>
<evidence type="ECO:0000256" key="2">
    <source>
        <dbReference type="ARBA" id="ARBA00022448"/>
    </source>
</evidence>
<dbReference type="GO" id="GO:0005737">
    <property type="term" value="C:cytoplasm"/>
    <property type="evidence" value="ECO:0007669"/>
    <property type="project" value="TreeGrafter"/>
</dbReference>
<feature type="site" description="Deprotonates C-terminal active site Cys" evidence="8">
    <location>
        <position position="27"/>
    </location>
</feature>
<evidence type="ECO:0000256" key="6">
    <source>
        <dbReference type="NCBIfam" id="TIGR01068"/>
    </source>
</evidence>
<dbReference type="PANTHER" id="PTHR45663:SF11">
    <property type="entry name" value="GEO12009P1"/>
    <property type="match status" value="1"/>
</dbReference>
<evidence type="ECO:0000256" key="7">
    <source>
        <dbReference type="PIRNR" id="PIRNR000077"/>
    </source>
</evidence>
<keyword evidence="12" id="KW-1185">Reference proteome</keyword>
<evidence type="ECO:0000256" key="5">
    <source>
        <dbReference type="ARBA" id="ARBA00023284"/>
    </source>
</evidence>
<keyword evidence="5 9" id="KW-0676">Redox-active center</keyword>
<dbReference type="GO" id="GO:0015035">
    <property type="term" value="F:protein-disulfide reductase activity"/>
    <property type="evidence" value="ECO:0007669"/>
    <property type="project" value="UniProtKB-UniRule"/>
</dbReference>
<dbReference type="PRINTS" id="PR00421">
    <property type="entry name" value="THIOREDOXIN"/>
</dbReference>
<evidence type="ECO:0000313" key="12">
    <source>
        <dbReference type="Proteomes" id="UP000199608"/>
    </source>
</evidence>
<dbReference type="Pfam" id="PF00085">
    <property type="entry name" value="Thioredoxin"/>
    <property type="match status" value="1"/>
</dbReference>
<comment type="similarity">
    <text evidence="1 7">Belongs to the thioredoxin family.</text>
</comment>
<feature type="domain" description="Thioredoxin" evidence="10">
    <location>
        <begin position="1"/>
        <end position="108"/>
    </location>
</feature>
<keyword evidence="2" id="KW-0813">Transport</keyword>